<dbReference type="AlphaFoldDB" id="A0A2T1EI87"/>
<organism evidence="7 8">
    <name type="scientific">Stenomitos frigidus ULC18</name>
    <dbReference type="NCBI Taxonomy" id="2107698"/>
    <lineage>
        <taxon>Bacteria</taxon>
        <taxon>Bacillati</taxon>
        <taxon>Cyanobacteriota</taxon>
        <taxon>Cyanophyceae</taxon>
        <taxon>Leptolyngbyales</taxon>
        <taxon>Leptolyngbyaceae</taxon>
        <taxon>Stenomitos</taxon>
    </lineage>
</organism>
<reference evidence="8" key="1">
    <citation type="submission" date="2018-02" db="EMBL/GenBank/DDBJ databases">
        <authorList>
            <person name="Moore K."/>
            <person name="Momper L."/>
        </authorList>
    </citation>
    <scope>NUCLEOTIDE SEQUENCE [LARGE SCALE GENOMIC DNA]</scope>
    <source>
        <strain evidence="8">ULC18</strain>
    </source>
</reference>
<reference evidence="7 8" key="2">
    <citation type="submission" date="2018-03" db="EMBL/GenBank/DDBJ databases">
        <title>The ancient ancestry and fast evolution of plastids.</title>
        <authorList>
            <person name="Moore K.R."/>
            <person name="Magnabosco C."/>
            <person name="Momper L."/>
            <person name="Gold D.A."/>
            <person name="Bosak T."/>
            <person name="Fournier G.P."/>
        </authorList>
    </citation>
    <scope>NUCLEOTIDE SEQUENCE [LARGE SCALE GENOMIC DNA]</scope>
    <source>
        <strain evidence="7 8">ULC18</strain>
    </source>
</reference>
<evidence type="ECO:0000256" key="4">
    <source>
        <dbReference type="ARBA" id="ARBA00023002"/>
    </source>
</evidence>
<sequence>MTTHYDLIIIGTGAGGGTLAYRLAPTGKKILILERGSFLPREKANWDTVQVVQQERYHTSEVWYDHKGQAIHPGVGYFVGGNTKVYGGALFRWREQDFDRVIHKGGISPAWPLKYRDFEPYYTQAEQLYEVHGQHGIDPTEPPASEAYPYPAISHEPRIQEIHDTLQNQGYHPFYLPLAVKLNEVNRRLSACIRCNTCDGFPCLVDAKADADVTCVRPAEQYTNVTLLTEAKVKQLHTNPSGREVTAVEVELNGETHLFWSDIVVVACGAINSAALLLKSANDNHPNGLANSSDQVGRNLMKHQNGAIIGVTTKANLTTFQKTMAVNDFYWGDEEFDYPMGHVQLLGKINADMIAQESPSFLGLSFREQHAFETIASHSVDWWLTAEDLPYPNNRVTLRGESIQLHYTENNTEAYDRLLNRWIGVLKGIGCGEQIIPASFYFRKKLPLQGVAHQCGTCRFGDDPATSVLDLNCRTHDVDNLYVVDGSFFRSSAAVNPTLTIIANALRVGDHLVERMGAT</sequence>
<dbReference type="EMBL" id="PVWK01000027">
    <property type="protein sequence ID" value="PSB32449.1"/>
    <property type="molecule type" value="Genomic_DNA"/>
</dbReference>
<dbReference type="InterPro" id="IPR000172">
    <property type="entry name" value="GMC_OxRdtase_N"/>
</dbReference>
<dbReference type="PANTHER" id="PTHR46056:SF12">
    <property type="entry name" value="LONG-CHAIN-ALCOHOL OXIDASE"/>
    <property type="match status" value="1"/>
</dbReference>
<dbReference type="SUPFAM" id="SSF51905">
    <property type="entry name" value="FAD/NAD(P)-binding domain"/>
    <property type="match status" value="1"/>
</dbReference>
<gene>
    <name evidence="7" type="ORF">C7B82_05495</name>
</gene>
<evidence type="ECO:0000256" key="1">
    <source>
        <dbReference type="ARBA" id="ARBA00010790"/>
    </source>
</evidence>
<keyword evidence="4" id="KW-0560">Oxidoreductase</keyword>
<evidence type="ECO:0000256" key="3">
    <source>
        <dbReference type="ARBA" id="ARBA00022827"/>
    </source>
</evidence>
<dbReference type="Gene3D" id="3.50.50.60">
    <property type="entry name" value="FAD/NAD(P)-binding domain"/>
    <property type="match status" value="2"/>
</dbReference>
<evidence type="ECO:0000259" key="5">
    <source>
        <dbReference type="Pfam" id="PF00732"/>
    </source>
</evidence>
<keyword evidence="3" id="KW-0274">FAD</keyword>
<evidence type="ECO:0000313" key="7">
    <source>
        <dbReference type="EMBL" id="PSB32449.1"/>
    </source>
</evidence>
<keyword evidence="2" id="KW-0285">Flavoprotein</keyword>
<evidence type="ECO:0000256" key="2">
    <source>
        <dbReference type="ARBA" id="ARBA00022630"/>
    </source>
</evidence>
<dbReference type="PANTHER" id="PTHR46056">
    <property type="entry name" value="LONG-CHAIN-ALCOHOL OXIDASE"/>
    <property type="match status" value="1"/>
</dbReference>
<evidence type="ECO:0000259" key="6">
    <source>
        <dbReference type="Pfam" id="PF05199"/>
    </source>
</evidence>
<name>A0A2T1EI87_9CYAN</name>
<proteinExistence type="inferred from homology"/>
<dbReference type="InterPro" id="IPR036188">
    <property type="entry name" value="FAD/NAD-bd_sf"/>
</dbReference>
<evidence type="ECO:0000313" key="8">
    <source>
        <dbReference type="Proteomes" id="UP000239576"/>
    </source>
</evidence>
<protein>
    <submittedName>
        <fullName evidence="7">Dehydrogenase</fullName>
    </submittedName>
</protein>
<keyword evidence="8" id="KW-1185">Reference proteome</keyword>
<comment type="caution">
    <text evidence="7">The sequence shown here is derived from an EMBL/GenBank/DDBJ whole genome shotgun (WGS) entry which is preliminary data.</text>
</comment>
<comment type="similarity">
    <text evidence="1">Belongs to the GMC oxidoreductase family.</text>
</comment>
<feature type="domain" description="Glucose-methanol-choline oxidoreductase C-terminal" evidence="6">
    <location>
        <begin position="450"/>
        <end position="505"/>
    </location>
</feature>
<dbReference type="GO" id="GO:0016614">
    <property type="term" value="F:oxidoreductase activity, acting on CH-OH group of donors"/>
    <property type="evidence" value="ECO:0007669"/>
    <property type="project" value="InterPro"/>
</dbReference>
<dbReference type="OrthoDB" id="9787779at2"/>
<dbReference type="GO" id="GO:0050660">
    <property type="term" value="F:flavin adenine dinucleotide binding"/>
    <property type="evidence" value="ECO:0007669"/>
    <property type="project" value="InterPro"/>
</dbReference>
<dbReference type="Proteomes" id="UP000239576">
    <property type="component" value="Unassembled WGS sequence"/>
</dbReference>
<dbReference type="InterPro" id="IPR007867">
    <property type="entry name" value="GMC_OxRtase_C"/>
</dbReference>
<feature type="domain" description="Glucose-methanol-choline oxidoreductase N-terminal" evidence="5">
    <location>
        <begin position="18"/>
        <end position="303"/>
    </location>
</feature>
<dbReference type="RefSeq" id="WP_106255312.1">
    <property type="nucleotide sequence ID" value="NZ_CAWNSW010000015.1"/>
</dbReference>
<accession>A0A2T1EI87</accession>
<dbReference type="Pfam" id="PF05199">
    <property type="entry name" value="GMC_oxred_C"/>
    <property type="match status" value="1"/>
</dbReference>
<dbReference type="Pfam" id="PF00732">
    <property type="entry name" value="GMC_oxred_N"/>
    <property type="match status" value="1"/>
</dbReference>